<dbReference type="Proteomes" id="UP001497512">
    <property type="component" value="Chromosome 4"/>
</dbReference>
<evidence type="ECO:0000313" key="2">
    <source>
        <dbReference type="Proteomes" id="UP001497512"/>
    </source>
</evidence>
<dbReference type="EMBL" id="OZ019896">
    <property type="protein sequence ID" value="CAK9222544.1"/>
    <property type="molecule type" value="Genomic_DNA"/>
</dbReference>
<keyword evidence="2" id="KW-1185">Reference proteome</keyword>
<organism evidence="1 2">
    <name type="scientific">Sphagnum troendelagicum</name>
    <dbReference type="NCBI Taxonomy" id="128251"/>
    <lineage>
        <taxon>Eukaryota</taxon>
        <taxon>Viridiplantae</taxon>
        <taxon>Streptophyta</taxon>
        <taxon>Embryophyta</taxon>
        <taxon>Bryophyta</taxon>
        <taxon>Sphagnophytina</taxon>
        <taxon>Sphagnopsida</taxon>
        <taxon>Sphagnales</taxon>
        <taxon>Sphagnaceae</taxon>
        <taxon>Sphagnum</taxon>
    </lineage>
</organism>
<sequence length="175" mass="20255">MDGGSGAMKGPRRYSCAVGTIELEDFIQEFDSWCDMQMLRNARLFKPLLAWKGLFQHLEGPPMDDYHEFRRYHVTEIEEWRQHWSPSYVSIIYGGVASGSTITPSTPSTSTQVVPPPPFNPITEFFFRPKKNYQGVKMEKLRSLQEFERKTNESLREAYTHMRRLIAVTQGVTEA</sequence>
<gene>
    <name evidence="1" type="ORF">CSSPTR1EN2_LOCUS16163</name>
</gene>
<reference evidence="1" key="1">
    <citation type="submission" date="2024-02" db="EMBL/GenBank/DDBJ databases">
        <authorList>
            <consortium name="ELIXIR-Norway"/>
            <consortium name="Elixir Norway"/>
        </authorList>
    </citation>
    <scope>NUCLEOTIDE SEQUENCE</scope>
</reference>
<proteinExistence type="predicted"/>
<accession>A0ABP0UI46</accession>
<evidence type="ECO:0000313" key="1">
    <source>
        <dbReference type="EMBL" id="CAK9222544.1"/>
    </source>
</evidence>
<name>A0ABP0UI46_9BRYO</name>
<protein>
    <submittedName>
        <fullName evidence="1">Uncharacterized protein</fullName>
    </submittedName>
</protein>